<sequence>MTELGVRWCMTILEGLVQHGVWFATYWRAKQKEGKGFSAFVDYYLDSWTPKHNEENKEHKFPLFHSAGIIPFFLGPGDDSKEEERTSSLFCRGNPFGVCHGTRLRDDDQIGVWLLLSLRFLRLRNTDEARNNNEGIHVWIEHFNKLKPLSFKSAATPTEAEDWISHCEKMFQVVGCPDGVKTRLATFKLEGDALNWWKAHAVFHKTFYKRYIPFSEQQRYEREYGLIHQLERENSAEYIERFHRLASFVGPTVTGDAQRQARHYKWGLKHWVLDHIVNTEYDDVSMNRGSDHRDRSEQSFDHRSRSDRQYEHRGQFNRGHDQGVQNRYSGSGSSHQQYHSGNSSGHQKRAEILPPPPTCPSCGKAHSGTCHRVSGACFECGSLDHKVKFCPKVTSIVPACSSQPSSSSGRVYSFTCEQADKASGHFDGESYYRQYSCCP</sequence>
<keyword evidence="3" id="KW-0808">Transferase</keyword>
<name>A0A2U1LG79_ARTAN</name>
<evidence type="ECO:0000313" key="4">
    <source>
        <dbReference type="Proteomes" id="UP000245207"/>
    </source>
</evidence>
<protein>
    <submittedName>
        <fullName evidence="3">Reverse transcriptase domain-containing protein</fullName>
    </submittedName>
</protein>
<keyword evidence="3" id="KW-0695">RNA-directed DNA polymerase</keyword>
<evidence type="ECO:0000313" key="3">
    <source>
        <dbReference type="EMBL" id="PWA47996.1"/>
    </source>
</evidence>
<dbReference type="OrthoDB" id="2272416at2759"/>
<dbReference type="EMBL" id="PKPP01009555">
    <property type="protein sequence ID" value="PWA47996.1"/>
    <property type="molecule type" value="Genomic_DNA"/>
</dbReference>
<feature type="domain" description="Retrotransposon gag" evidence="2">
    <location>
        <begin position="183"/>
        <end position="265"/>
    </location>
</feature>
<dbReference type="GO" id="GO:0003964">
    <property type="term" value="F:RNA-directed DNA polymerase activity"/>
    <property type="evidence" value="ECO:0007669"/>
    <property type="project" value="UniProtKB-KW"/>
</dbReference>
<proteinExistence type="predicted"/>
<dbReference type="Pfam" id="PF03732">
    <property type="entry name" value="Retrotrans_gag"/>
    <property type="match status" value="1"/>
</dbReference>
<accession>A0A2U1LG79</accession>
<evidence type="ECO:0000256" key="1">
    <source>
        <dbReference type="SAM" id="MobiDB-lite"/>
    </source>
</evidence>
<dbReference type="Proteomes" id="UP000245207">
    <property type="component" value="Unassembled WGS sequence"/>
</dbReference>
<keyword evidence="3" id="KW-0548">Nucleotidyltransferase</keyword>
<dbReference type="InterPro" id="IPR005162">
    <property type="entry name" value="Retrotrans_gag_dom"/>
</dbReference>
<feature type="compositionally biased region" description="Low complexity" evidence="1">
    <location>
        <begin position="328"/>
        <end position="345"/>
    </location>
</feature>
<comment type="caution">
    <text evidence="3">The sequence shown here is derived from an EMBL/GenBank/DDBJ whole genome shotgun (WGS) entry which is preliminary data.</text>
</comment>
<feature type="region of interest" description="Disordered" evidence="1">
    <location>
        <begin position="284"/>
        <end position="352"/>
    </location>
</feature>
<reference evidence="3 4" key="1">
    <citation type="journal article" date="2018" name="Mol. Plant">
        <title>The genome of Artemisia annua provides insight into the evolution of Asteraceae family and artemisinin biosynthesis.</title>
        <authorList>
            <person name="Shen Q."/>
            <person name="Zhang L."/>
            <person name="Liao Z."/>
            <person name="Wang S."/>
            <person name="Yan T."/>
            <person name="Shi P."/>
            <person name="Liu M."/>
            <person name="Fu X."/>
            <person name="Pan Q."/>
            <person name="Wang Y."/>
            <person name="Lv Z."/>
            <person name="Lu X."/>
            <person name="Zhang F."/>
            <person name="Jiang W."/>
            <person name="Ma Y."/>
            <person name="Chen M."/>
            <person name="Hao X."/>
            <person name="Li L."/>
            <person name="Tang Y."/>
            <person name="Lv G."/>
            <person name="Zhou Y."/>
            <person name="Sun X."/>
            <person name="Brodelius P.E."/>
            <person name="Rose J.K.C."/>
            <person name="Tang K."/>
        </authorList>
    </citation>
    <scope>NUCLEOTIDE SEQUENCE [LARGE SCALE GENOMIC DNA]</scope>
    <source>
        <strain evidence="4">cv. Huhao1</strain>
        <tissue evidence="3">Leaf</tissue>
    </source>
</reference>
<gene>
    <name evidence="3" type="ORF">CTI12_AA494980</name>
</gene>
<keyword evidence="4" id="KW-1185">Reference proteome</keyword>
<evidence type="ECO:0000259" key="2">
    <source>
        <dbReference type="Pfam" id="PF03732"/>
    </source>
</evidence>
<organism evidence="3 4">
    <name type="scientific">Artemisia annua</name>
    <name type="common">Sweet wormwood</name>
    <dbReference type="NCBI Taxonomy" id="35608"/>
    <lineage>
        <taxon>Eukaryota</taxon>
        <taxon>Viridiplantae</taxon>
        <taxon>Streptophyta</taxon>
        <taxon>Embryophyta</taxon>
        <taxon>Tracheophyta</taxon>
        <taxon>Spermatophyta</taxon>
        <taxon>Magnoliopsida</taxon>
        <taxon>eudicotyledons</taxon>
        <taxon>Gunneridae</taxon>
        <taxon>Pentapetalae</taxon>
        <taxon>asterids</taxon>
        <taxon>campanulids</taxon>
        <taxon>Asterales</taxon>
        <taxon>Asteraceae</taxon>
        <taxon>Asteroideae</taxon>
        <taxon>Anthemideae</taxon>
        <taxon>Artemisiinae</taxon>
        <taxon>Artemisia</taxon>
    </lineage>
</organism>
<feature type="compositionally biased region" description="Basic and acidic residues" evidence="1">
    <location>
        <begin position="289"/>
        <end position="321"/>
    </location>
</feature>
<dbReference type="AlphaFoldDB" id="A0A2U1LG79"/>